<feature type="domain" description="Luciferase-like" evidence="7">
    <location>
        <begin position="26"/>
        <end position="399"/>
    </location>
</feature>
<evidence type="ECO:0000256" key="5">
    <source>
        <dbReference type="ARBA" id="ARBA00033748"/>
    </source>
</evidence>
<organism evidence="8 9">
    <name type="scientific">Microbacterium gilvum</name>
    <dbReference type="NCBI Taxonomy" id="1336204"/>
    <lineage>
        <taxon>Bacteria</taxon>
        <taxon>Bacillati</taxon>
        <taxon>Actinomycetota</taxon>
        <taxon>Actinomycetes</taxon>
        <taxon>Micrococcales</taxon>
        <taxon>Microbacteriaceae</taxon>
        <taxon>Microbacterium</taxon>
    </lineage>
</organism>
<dbReference type="InterPro" id="IPR051260">
    <property type="entry name" value="Diverse_substr_monoxygenases"/>
</dbReference>
<keyword evidence="3" id="KW-0560">Oxidoreductase</keyword>
<sequence>MTAPKPIRLTLVEGFGPSSDSGLWNHPQYEQFLYRDPGYWVSLVKRLEAGGFDAIFFADTPNLGHEDPNVRRGILEGGWPGPRLDPAYLVPLLASVTTRLGFVITSSVTYDHPVQLTRKFSTLDHLTKGRIGWNIVTNNVRSAALNHSLADQLEHDTRYDRAEEFLSIAYEIWNRTWQDDAVVNDPAQGLFIDPDRVRAIDHEGEWFSVKGIPIVEPSPQRTPVLFQAGSSERGREFGATHAEAIYQNTYSLDETKFLVDDVRQRAQSKGRDPQTVKFFPRVIPVIGRTRAEAEDKYADYASYKEQDDATATLQRFLLTGGVDISQYGDDDRIDFSDLDVAAISTQQLGERLQLLSRQGTVLTKRQLIRDFASVFGASNTIVGTPTEIADYLEEYIDTTGADGFNIAYMIRNHSIDEFIEYVIPELRRRGRLDGRHGATLRERFTGAPGPRLRADHPGVRSRRD</sequence>
<dbReference type="InterPro" id="IPR036661">
    <property type="entry name" value="Luciferase-like_sf"/>
</dbReference>
<dbReference type="PANTHER" id="PTHR30011:SF16">
    <property type="entry name" value="C2H2 FINGER DOMAIN TRANSCRIPTION FACTOR (EUROFUNG)-RELATED"/>
    <property type="match status" value="1"/>
</dbReference>
<evidence type="ECO:0000256" key="2">
    <source>
        <dbReference type="ARBA" id="ARBA00022643"/>
    </source>
</evidence>
<dbReference type="InterPro" id="IPR011251">
    <property type="entry name" value="Luciferase-like_dom"/>
</dbReference>
<proteinExistence type="inferred from homology"/>
<dbReference type="PANTHER" id="PTHR30011">
    <property type="entry name" value="ALKANESULFONATE MONOOXYGENASE-RELATED"/>
    <property type="match status" value="1"/>
</dbReference>
<evidence type="ECO:0000256" key="6">
    <source>
        <dbReference type="SAM" id="MobiDB-lite"/>
    </source>
</evidence>
<evidence type="ECO:0000259" key="7">
    <source>
        <dbReference type="Pfam" id="PF00296"/>
    </source>
</evidence>
<keyword evidence="4" id="KW-0503">Monooxygenase</keyword>
<dbReference type="RefSeq" id="WP_345441628.1">
    <property type="nucleotide sequence ID" value="NZ_BAABKO010000007.1"/>
</dbReference>
<comment type="caution">
    <text evidence="8">The sequence shown here is derived from an EMBL/GenBank/DDBJ whole genome shotgun (WGS) entry which is preliminary data.</text>
</comment>
<dbReference type="SUPFAM" id="SSF51679">
    <property type="entry name" value="Bacterial luciferase-like"/>
    <property type="match status" value="1"/>
</dbReference>
<dbReference type="InterPro" id="IPR016215">
    <property type="entry name" value="NTA_MOA"/>
</dbReference>
<dbReference type="Proteomes" id="UP001501645">
    <property type="component" value="Unassembled WGS sequence"/>
</dbReference>
<dbReference type="NCBIfam" id="TIGR03860">
    <property type="entry name" value="FMN_nitrolo"/>
    <property type="match status" value="1"/>
</dbReference>
<evidence type="ECO:0000256" key="4">
    <source>
        <dbReference type="ARBA" id="ARBA00023033"/>
    </source>
</evidence>
<evidence type="ECO:0000313" key="9">
    <source>
        <dbReference type="Proteomes" id="UP001501645"/>
    </source>
</evidence>
<feature type="region of interest" description="Disordered" evidence="6">
    <location>
        <begin position="437"/>
        <end position="464"/>
    </location>
</feature>
<evidence type="ECO:0000256" key="1">
    <source>
        <dbReference type="ARBA" id="ARBA00022630"/>
    </source>
</evidence>
<dbReference type="EMBL" id="BAABKO010000007">
    <property type="protein sequence ID" value="GAA4784425.1"/>
    <property type="molecule type" value="Genomic_DNA"/>
</dbReference>
<dbReference type="Gene3D" id="3.20.20.30">
    <property type="entry name" value="Luciferase-like domain"/>
    <property type="match status" value="1"/>
</dbReference>
<dbReference type="PIRSF" id="PIRSF000337">
    <property type="entry name" value="NTA_MOA"/>
    <property type="match status" value="1"/>
</dbReference>
<keyword evidence="1" id="KW-0285">Flavoprotein</keyword>
<gene>
    <name evidence="8" type="ORF">GCM10023351_32480</name>
</gene>
<keyword evidence="2" id="KW-0288">FMN</keyword>
<protein>
    <submittedName>
        <fullName evidence="8">LLM class flavin-dependent oxidoreductase</fullName>
    </submittedName>
</protein>
<accession>A0ABP9AQT5</accession>
<evidence type="ECO:0000313" key="8">
    <source>
        <dbReference type="EMBL" id="GAA4784425.1"/>
    </source>
</evidence>
<dbReference type="Pfam" id="PF00296">
    <property type="entry name" value="Bac_luciferase"/>
    <property type="match status" value="1"/>
</dbReference>
<evidence type="ECO:0000256" key="3">
    <source>
        <dbReference type="ARBA" id="ARBA00023002"/>
    </source>
</evidence>
<comment type="similarity">
    <text evidence="5">Belongs to the NtaA/SnaA/DszA monooxygenase family.</text>
</comment>
<reference evidence="9" key="1">
    <citation type="journal article" date="2019" name="Int. J. Syst. Evol. Microbiol.">
        <title>The Global Catalogue of Microorganisms (GCM) 10K type strain sequencing project: providing services to taxonomists for standard genome sequencing and annotation.</title>
        <authorList>
            <consortium name="The Broad Institute Genomics Platform"/>
            <consortium name="The Broad Institute Genome Sequencing Center for Infectious Disease"/>
            <person name="Wu L."/>
            <person name="Ma J."/>
        </authorList>
    </citation>
    <scope>NUCLEOTIDE SEQUENCE [LARGE SCALE GENOMIC DNA]</scope>
    <source>
        <strain evidence="9">JCM 18537</strain>
    </source>
</reference>
<name>A0ABP9AQT5_9MICO</name>
<keyword evidence="9" id="KW-1185">Reference proteome</keyword>